<evidence type="ECO:0000256" key="5">
    <source>
        <dbReference type="SAM" id="MobiDB-lite"/>
    </source>
</evidence>
<feature type="domain" description="DDT" evidence="6">
    <location>
        <begin position="400"/>
        <end position="463"/>
    </location>
</feature>
<reference evidence="8" key="1">
    <citation type="journal article" date="2023" name="Genome Biol. Evol.">
        <title>First Whole Genome Sequence and Flow Cytometry Genome Size Data for the Lichen-Forming Fungus Ramalina farinacea (Ascomycota).</title>
        <authorList>
            <person name="Llewellyn T."/>
            <person name="Mian S."/>
            <person name="Hill R."/>
            <person name="Leitch I.J."/>
            <person name="Gaya E."/>
        </authorList>
    </citation>
    <scope>NUCLEOTIDE SEQUENCE</scope>
    <source>
        <strain evidence="8">LIQ254RAFAR</strain>
    </source>
</reference>
<accession>A0AA43TRL8</accession>
<feature type="region of interest" description="Disordered" evidence="5">
    <location>
        <begin position="471"/>
        <end position="505"/>
    </location>
</feature>
<dbReference type="PANTHER" id="PTHR32075">
    <property type="entry name" value="ISWI CHROMATIN-REMODELING COMPLEX SUBUNIT YPL216W-RELATED"/>
    <property type="match status" value="1"/>
</dbReference>
<evidence type="ECO:0000256" key="2">
    <source>
        <dbReference type="ARBA" id="ARBA00023054"/>
    </source>
</evidence>
<evidence type="ECO:0000259" key="7">
    <source>
        <dbReference type="PROSITE" id="PS51136"/>
    </source>
</evidence>
<keyword evidence="2" id="KW-0175">Coiled coil</keyword>
<feature type="compositionally biased region" description="Basic and acidic residues" evidence="5">
    <location>
        <begin position="699"/>
        <end position="734"/>
    </location>
</feature>
<evidence type="ECO:0000313" key="9">
    <source>
        <dbReference type="Proteomes" id="UP001161017"/>
    </source>
</evidence>
<dbReference type="PROSITE" id="PS51136">
    <property type="entry name" value="WAC"/>
    <property type="match status" value="1"/>
</dbReference>
<keyword evidence="3 4" id="KW-0539">Nucleus</keyword>
<dbReference type="GO" id="GO:0005634">
    <property type="term" value="C:nucleus"/>
    <property type="evidence" value="ECO:0007669"/>
    <property type="project" value="UniProtKB-SubCell"/>
</dbReference>
<protein>
    <recommendedName>
        <fullName evidence="10">DDT domain-containing protein</fullName>
    </recommendedName>
</protein>
<evidence type="ECO:0000259" key="6">
    <source>
        <dbReference type="PROSITE" id="PS50827"/>
    </source>
</evidence>
<dbReference type="InterPro" id="IPR018501">
    <property type="entry name" value="DDT_dom"/>
</dbReference>
<dbReference type="Pfam" id="PF15613">
    <property type="entry name" value="WSD"/>
    <property type="match status" value="1"/>
</dbReference>
<dbReference type="Pfam" id="PF02791">
    <property type="entry name" value="DDT"/>
    <property type="match status" value="1"/>
</dbReference>
<feature type="compositionally biased region" description="Low complexity" evidence="5">
    <location>
        <begin position="997"/>
        <end position="1021"/>
    </location>
</feature>
<dbReference type="InterPro" id="IPR028942">
    <property type="entry name" value="WHIM1_dom"/>
</dbReference>
<feature type="region of interest" description="Disordered" evidence="5">
    <location>
        <begin position="912"/>
        <end position="931"/>
    </location>
</feature>
<dbReference type="InterPro" id="IPR028941">
    <property type="entry name" value="WHIM2_dom"/>
</dbReference>
<dbReference type="EMBL" id="JAPUFD010000008">
    <property type="protein sequence ID" value="MDI1488836.1"/>
    <property type="molecule type" value="Genomic_DNA"/>
</dbReference>
<keyword evidence="9" id="KW-1185">Reference proteome</keyword>
<dbReference type="Pfam" id="PF10537">
    <property type="entry name" value="WAC_Acf1_DNA_bd"/>
    <property type="match status" value="1"/>
</dbReference>
<sequence length="1021" mass="116679">MVLFKRKQVQYETPQFVADDAEVGALLTISYLLLTKLQVWTIDETDEVFTSYEDYLRRNDFYRQRRFICEITGHSNLTFREALRSEKEASGELDDAFPEPLREPILRKVQFSQVPRIDYLVDYIYEEFKQDFYPGESVIFQLDDERFTGQIKEKSRFPELQRPDGSVERKSFARYFCHIDQSPGKEALLDEDAISRERKVFTKQRVRSYLKNSLTRDPWAGAPWLVKKRLAEEYRLNTDIPPHLTQEYQAKLRKTISTNGKKGEAEGPFLNFQAYGPQGGGPQYQLLKPRGKKSGAQEENANLQFSQFLQYHEPTANGPVQLPPGFQAFVHPPLVTNGFHPIAAKGQPKPAAPPTPKYPIEDLEITPSRDGTHRPPIKFLSERTPTSGQKSDGAGSNIAMESVGLLLETWNTLNVYCEVFQLDSFTFDDFLEALRFNSDDVQCELLVEMHCAVLKILVNDANDKNGQVQISLPDQADTGSTPPPARSTRSSLVKSEETKNATTDTKLHKGYEMDHCVRGYDWKMRLRKRDFQEGRWVVILVGLLNQLARTERLAKACNEILVHLAPLDQDPSPETALAQYRTLDINHRVRILQIICMKALETKAIKQYMEDCSLQMTDHRKERNEARRNWKAAVDELGQLQEERKALTKSTSPAPEIEDADMSKLELEDEEEEEAENSASDVVMDSEDEAPHQGRSLRRATDRAAARKKKADAAKERKAAAAAEKAKKPSKEEKKYEKVLAKIEAVKEQVREFEEQIATVDDDLREADCPRTRCLGKDRFWNRYYWMERNAMPYAGLPNSSTAEAGYANGCVWVHGPDDLERLGFIELSEAENGQYERAFQMTVPQRKMLEEGETHVFTARQWGYYDDPDSLDMLIGWLDVRGVREVKLRKELTSNREKITLHMKKRQEYLAKAGEKEDDSEPATRVSTRTKTYVNPIGHRCLAWKNNTAIEENGHLHSEPKPRTSKRQRGVAVKKAQAEVEEPAGPRQTRGSNRQSGGATKGTSRTSGRTTGRQGSRYDF</sequence>
<proteinExistence type="predicted"/>
<comment type="caution">
    <text evidence="8">The sequence shown here is derived from an EMBL/GenBank/DDBJ whole genome shotgun (WGS) entry which is preliminary data.</text>
</comment>
<dbReference type="Pfam" id="PF15612">
    <property type="entry name" value="WHIM1"/>
    <property type="match status" value="1"/>
</dbReference>
<dbReference type="SMART" id="SM00571">
    <property type="entry name" value="DDT"/>
    <property type="match status" value="1"/>
</dbReference>
<name>A0AA43TRL8_9LECA</name>
<evidence type="ECO:0000256" key="1">
    <source>
        <dbReference type="ARBA" id="ARBA00004123"/>
    </source>
</evidence>
<evidence type="ECO:0000313" key="8">
    <source>
        <dbReference type="EMBL" id="MDI1488836.1"/>
    </source>
</evidence>
<dbReference type="PROSITE" id="PS50827">
    <property type="entry name" value="DDT"/>
    <property type="match status" value="1"/>
</dbReference>
<dbReference type="Proteomes" id="UP001161017">
    <property type="component" value="Unassembled WGS sequence"/>
</dbReference>
<feature type="region of interest" description="Disordered" evidence="5">
    <location>
        <begin position="643"/>
        <end position="734"/>
    </location>
</feature>
<evidence type="ECO:0000256" key="4">
    <source>
        <dbReference type="PROSITE-ProRule" id="PRU00475"/>
    </source>
</evidence>
<feature type="compositionally biased region" description="Basic and acidic residues" evidence="5">
    <location>
        <begin position="494"/>
        <end position="505"/>
    </location>
</feature>
<organism evidence="8 9">
    <name type="scientific">Ramalina farinacea</name>
    <dbReference type="NCBI Taxonomy" id="258253"/>
    <lineage>
        <taxon>Eukaryota</taxon>
        <taxon>Fungi</taxon>
        <taxon>Dikarya</taxon>
        <taxon>Ascomycota</taxon>
        <taxon>Pezizomycotina</taxon>
        <taxon>Lecanoromycetes</taxon>
        <taxon>OSLEUM clade</taxon>
        <taxon>Lecanoromycetidae</taxon>
        <taxon>Lecanorales</taxon>
        <taxon>Lecanorineae</taxon>
        <taxon>Ramalinaceae</taxon>
        <taxon>Ramalina</taxon>
    </lineage>
</organism>
<gene>
    <name evidence="8" type="ORF">OHK93_008112</name>
</gene>
<dbReference type="AlphaFoldDB" id="A0AA43TRL8"/>
<comment type="subcellular location">
    <subcellularLocation>
        <location evidence="1 4">Nucleus</location>
    </subcellularLocation>
</comment>
<dbReference type="InterPro" id="IPR013136">
    <property type="entry name" value="WSTF_Acf1_Cbp146"/>
</dbReference>
<feature type="region of interest" description="Disordered" evidence="5">
    <location>
        <begin position="364"/>
        <end position="395"/>
    </location>
</feature>
<feature type="compositionally biased region" description="Acidic residues" evidence="5">
    <location>
        <begin position="667"/>
        <end position="676"/>
    </location>
</feature>
<evidence type="ECO:0000256" key="3">
    <source>
        <dbReference type="ARBA" id="ARBA00023242"/>
    </source>
</evidence>
<dbReference type="GO" id="GO:0000785">
    <property type="term" value="C:chromatin"/>
    <property type="evidence" value="ECO:0007669"/>
    <property type="project" value="UniProtKB-ARBA"/>
</dbReference>
<dbReference type="GO" id="GO:0000781">
    <property type="term" value="C:chromosome, telomeric region"/>
    <property type="evidence" value="ECO:0007669"/>
    <property type="project" value="GOC"/>
</dbReference>
<dbReference type="GO" id="GO:0031509">
    <property type="term" value="P:subtelomeric heterochromatin formation"/>
    <property type="evidence" value="ECO:0007669"/>
    <property type="project" value="TreeGrafter"/>
</dbReference>
<feature type="region of interest" description="Disordered" evidence="5">
    <location>
        <begin position="955"/>
        <end position="1021"/>
    </location>
</feature>
<feature type="domain" description="WAC" evidence="7">
    <location>
        <begin position="37"/>
        <end position="145"/>
    </location>
</feature>
<evidence type="ECO:0008006" key="10">
    <source>
        <dbReference type="Google" id="ProtNLM"/>
    </source>
</evidence>
<dbReference type="PANTHER" id="PTHR32075:SF6">
    <property type="entry name" value="ISWI CHROMATIN-REMODELING COMPLEX SUBUNIT YPL216W-RELATED"/>
    <property type="match status" value="1"/>
</dbReference>